<evidence type="ECO:0000259" key="9">
    <source>
        <dbReference type="PROSITE" id="PS51171"/>
    </source>
</evidence>
<organism evidence="11 12">
    <name type="scientific">Exserohilum turcicum (strain 28A)</name>
    <name type="common">Northern leaf blight fungus</name>
    <name type="synonym">Setosphaeria turcica</name>
    <dbReference type="NCBI Taxonomy" id="671987"/>
    <lineage>
        <taxon>Eukaryota</taxon>
        <taxon>Fungi</taxon>
        <taxon>Dikarya</taxon>
        <taxon>Ascomycota</taxon>
        <taxon>Pezizomycotina</taxon>
        <taxon>Dothideomycetes</taxon>
        <taxon>Pleosporomycetidae</taxon>
        <taxon>Pleosporales</taxon>
        <taxon>Pleosporineae</taxon>
        <taxon>Pleosporaceae</taxon>
        <taxon>Exserohilum</taxon>
    </lineage>
</organism>
<dbReference type="InterPro" id="IPR002912">
    <property type="entry name" value="ACT_dom"/>
</dbReference>
<feature type="compositionally biased region" description="Basic residues" evidence="8">
    <location>
        <begin position="345"/>
        <end position="359"/>
    </location>
</feature>
<dbReference type="EC" id="4.2.1.51" evidence="2"/>
<dbReference type="eggNOG" id="KOG2797">
    <property type="taxonomic scope" value="Eukaryota"/>
</dbReference>
<dbReference type="GO" id="GO:0009094">
    <property type="term" value="P:L-phenylalanine biosynthetic process"/>
    <property type="evidence" value="ECO:0007669"/>
    <property type="project" value="UniProtKB-UniPathway"/>
</dbReference>
<evidence type="ECO:0000256" key="2">
    <source>
        <dbReference type="ARBA" id="ARBA00013147"/>
    </source>
</evidence>
<name>R0K8P3_EXST2</name>
<dbReference type="STRING" id="671987.R0K8P3"/>
<feature type="compositionally biased region" description="Basic and acidic residues" evidence="8">
    <location>
        <begin position="138"/>
        <end position="147"/>
    </location>
</feature>
<feature type="compositionally biased region" description="Low complexity" evidence="8">
    <location>
        <begin position="266"/>
        <end position="279"/>
    </location>
</feature>
<dbReference type="CDD" id="cd13532">
    <property type="entry name" value="PBP2_PDT_like"/>
    <property type="match status" value="1"/>
</dbReference>
<dbReference type="GO" id="GO:0004664">
    <property type="term" value="F:prephenate dehydratase activity"/>
    <property type="evidence" value="ECO:0007669"/>
    <property type="project" value="UniProtKB-EC"/>
</dbReference>
<dbReference type="Proteomes" id="UP000016935">
    <property type="component" value="Unassembled WGS sequence"/>
</dbReference>
<accession>R0K8P3</accession>
<keyword evidence="3" id="KW-0028">Amino-acid biosynthesis</keyword>
<evidence type="ECO:0000256" key="5">
    <source>
        <dbReference type="ARBA" id="ARBA00023222"/>
    </source>
</evidence>
<dbReference type="Gene3D" id="3.30.70.260">
    <property type="match status" value="1"/>
</dbReference>
<evidence type="ECO:0000313" key="11">
    <source>
        <dbReference type="EMBL" id="EOA89338.1"/>
    </source>
</evidence>
<dbReference type="InterPro" id="IPR008242">
    <property type="entry name" value="Chor_mutase/pphenate_deHydtase"/>
</dbReference>
<dbReference type="RefSeq" id="XP_008023139.1">
    <property type="nucleotide sequence ID" value="XM_008024948.1"/>
</dbReference>
<dbReference type="PANTHER" id="PTHR21022:SF19">
    <property type="entry name" value="PREPHENATE DEHYDRATASE-RELATED"/>
    <property type="match status" value="1"/>
</dbReference>
<gene>
    <name evidence="11" type="ORF">SETTUDRAFT_147734</name>
</gene>
<feature type="region of interest" description="Disordered" evidence="8">
    <location>
        <begin position="345"/>
        <end position="378"/>
    </location>
</feature>
<feature type="compositionally biased region" description="Acidic residues" evidence="8">
    <location>
        <begin position="365"/>
        <end position="377"/>
    </location>
</feature>
<evidence type="ECO:0000256" key="1">
    <source>
        <dbReference type="ARBA" id="ARBA00004741"/>
    </source>
</evidence>
<dbReference type="GO" id="GO:0005737">
    <property type="term" value="C:cytoplasm"/>
    <property type="evidence" value="ECO:0007669"/>
    <property type="project" value="TreeGrafter"/>
</dbReference>
<dbReference type="HOGENOM" id="CLU_035008_5_1_1"/>
<dbReference type="GeneID" id="19396926"/>
<comment type="catalytic activity">
    <reaction evidence="7">
        <text>prephenate + H(+) = 3-phenylpyruvate + CO2 + H2O</text>
        <dbReference type="Rhea" id="RHEA:21648"/>
        <dbReference type="ChEBI" id="CHEBI:15377"/>
        <dbReference type="ChEBI" id="CHEBI:15378"/>
        <dbReference type="ChEBI" id="CHEBI:16526"/>
        <dbReference type="ChEBI" id="CHEBI:18005"/>
        <dbReference type="ChEBI" id="CHEBI:29934"/>
        <dbReference type="EC" id="4.2.1.51"/>
    </reaction>
</comment>
<feature type="region of interest" description="Disordered" evidence="8">
    <location>
        <begin position="116"/>
        <end position="147"/>
    </location>
</feature>
<evidence type="ECO:0000256" key="4">
    <source>
        <dbReference type="ARBA" id="ARBA00023141"/>
    </source>
</evidence>
<dbReference type="SUPFAM" id="SSF55021">
    <property type="entry name" value="ACT-like"/>
    <property type="match status" value="1"/>
</dbReference>
<keyword evidence="5" id="KW-0584">Phenylalanine biosynthesis</keyword>
<dbReference type="PANTHER" id="PTHR21022">
    <property type="entry name" value="PREPHENATE DEHYDRATASE P PROTEIN"/>
    <property type="match status" value="1"/>
</dbReference>
<dbReference type="OrthoDB" id="983542at2759"/>
<feature type="compositionally biased region" description="Polar residues" evidence="8">
    <location>
        <begin position="120"/>
        <end position="133"/>
    </location>
</feature>
<evidence type="ECO:0000313" key="12">
    <source>
        <dbReference type="Proteomes" id="UP000016935"/>
    </source>
</evidence>
<keyword evidence="12" id="KW-1185">Reference proteome</keyword>
<reference evidence="11 12" key="2">
    <citation type="journal article" date="2013" name="PLoS Genet.">
        <title>Comparative genome structure, secondary metabolite, and effector coding capacity across Cochliobolus pathogens.</title>
        <authorList>
            <person name="Condon B.J."/>
            <person name="Leng Y."/>
            <person name="Wu D."/>
            <person name="Bushley K.E."/>
            <person name="Ohm R.A."/>
            <person name="Otillar R."/>
            <person name="Martin J."/>
            <person name="Schackwitz W."/>
            <person name="Grimwood J."/>
            <person name="MohdZainudin N."/>
            <person name="Xue C."/>
            <person name="Wang R."/>
            <person name="Manning V.A."/>
            <person name="Dhillon B."/>
            <person name="Tu Z.J."/>
            <person name="Steffenson B.J."/>
            <person name="Salamov A."/>
            <person name="Sun H."/>
            <person name="Lowry S."/>
            <person name="LaButti K."/>
            <person name="Han J."/>
            <person name="Copeland A."/>
            <person name="Lindquist E."/>
            <person name="Barry K."/>
            <person name="Schmutz J."/>
            <person name="Baker S.E."/>
            <person name="Ciuffetti L.M."/>
            <person name="Grigoriev I.V."/>
            <person name="Zhong S."/>
            <person name="Turgeon B.G."/>
        </authorList>
    </citation>
    <scope>NUCLEOTIDE SEQUENCE [LARGE SCALE GENOMIC DNA]</scope>
    <source>
        <strain evidence="12">28A</strain>
    </source>
</reference>
<keyword evidence="4" id="KW-0057">Aromatic amino acid biosynthesis</keyword>
<dbReference type="InterPro" id="IPR001086">
    <property type="entry name" value="Preph_deHydtase"/>
</dbReference>
<dbReference type="Pfam" id="PF00800">
    <property type="entry name" value="PDT"/>
    <property type="match status" value="2"/>
</dbReference>
<comment type="pathway">
    <text evidence="1">Amino-acid biosynthesis; L-phenylalanine biosynthesis; phenylpyruvate from prephenate: step 1/1.</text>
</comment>
<dbReference type="SUPFAM" id="SSF53850">
    <property type="entry name" value="Periplasmic binding protein-like II"/>
    <property type="match status" value="2"/>
</dbReference>
<dbReference type="InterPro" id="IPR045865">
    <property type="entry name" value="ACT-like_dom_sf"/>
</dbReference>
<evidence type="ECO:0000256" key="8">
    <source>
        <dbReference type="SAM" id="MobiDB-lite"/>
    </source>
</evidence>
<dbReference type="Gene3D" id="3.40.190.10">
    <property type="entry name" value="Periplasmic binding protein-like II"/>
    <property type="match status" value="2"/>
</dbReference>
<evidence type="ECO:0000256" key="7">
    <source>
        <dbReference type="ARBA" id="ARBA00047848"/>
    </source>
</evidence>
<proteinExistence type="predicted"/>
<dbReference type="Pfam" id="PF01842">
    <property type="entry name" value="ACT"/>
    <property type="match status" value="1"/>
</dbReference>
<evidence type="ECO:0000256" key="6">
    <source>
        <dbReference type="ARBA" id="ARBA00023239"/>
    </source>
</evidence>
<feature type="region of interest" description="Disordered" evidence="8">
    <location>
        <begin position="266"/>
        <end position="287"/>
    </location>
</feature>
<sequence length="412" mass="44811">MAGDETPVVAFLGPEGSYTHQAALSAFSSASPPVTLAPLVTIEDVFSAVQARTAFRGVVPFENSSNGSVVFTLDLFADVQAKHPDIVVCGEAYVAVQHCLLGFAAGKSRSRSSKEVNVDVSVSVSQTQNQEKTAGQGEEERERERDATPNFSHIKHMYSHPQAWGQCKNFLSTHLKTAEKHDVSSTSRAAEIAAQDPSGASAALSSLMAAHLTGLDVLAKGINDKLGNTTRFLVLRNRGCGDHDSTNIATHAIGTTPTTTTVVKINESNTEPPNHNNTNNEDDDDDGNWKSLVTFTLDHANPGALAACLTAFSTHGINLTSINTRPSGEQNWHYIFFVELKGRRRRRREHRHRRGHRRGGGGGDGDGDGNEKEGDDTMEQKTNMCAVDRALSELEKVCMWYRWLGSWENRLG</sequence>
<keyword evidence="6" id="KW-0456">Lyase</keyword>
<protein>
    <recommendedName>
        <fullName evidence="2">prephenate dehydratase</fullName>
        <ecNumber evidence="2">4.2.1.51</ecNumber>
    </recommendedName>
</protein>
<feature type="domain" description="ACT" evidence="10">
    <location>
        <begin position="293"/>
        <end position="370"/>
    </location>
</feature>
<reference evidence="11 12" key="1">
    <citation type="journal article" date="2012" name="PLoS Pathog.">
        <title>Diverse lifestyles and strategies of plant pathogenesis encoded in the genomes of eighteen Dothideomycetes fungi.</title>
        <authorList>
            <person name="Ohm R.A."/>
            <person name="Feau N."/>
            <person name="Henrissat B."/>
            <person name="Schoch C.L."/>
            <person name="Horwitz B.A."/>
            <person name="Barry K.W."/>
            <person name="Condon B.J."/>
            <person name="Copeland A.C."/>
            <person name="Dhillon B."/>
            <person name="Glaser F."/>
            <person name="Hesse C.N."/>
            <person name="Kosti I."/>
            <person name="LaButti K."/>
            <person name="Lindquist E.A."/>
            <person name="Lucas S."/>
            <person name="Salamov A.A."/>
            <person name="Bradshaw R.E."/>
            <person name="Ciuffetti L."/>
            <person name="Hamelin R.C."/>
            <person name="Kema G.H.J."/>
            <person name="Lawrence C."/>
            <person name="Scott J.A."/>
            <person name="Spatafora J.W."/>
            <person name="Turgeon B.G."/>
            <person name="de Wit P.J.G.M."/>
            <person name="Zhong S."/>
            <person name="Goodwin S.B."/>
            <person name="Grigoriev I.V."/>
        </authorList>
    </citation>
    <scope>NUCLEOTIDE SEQUENCE [LARGE SCALE GENOMIC DNA]</scope>
    <source>
        <strain evidence="12">28A</strain>
    </source>
</reference>
<evidence type="ECO:0000259" key="10">
    <source>
        <dbReference type="PROSITE" id="PS51671"/>
    </source>
</evidence>
<dbReference type="AlphaFoldDB" id="R0K8P3"/>
<dbReference type="PROSITE" id="PS51671">
    <property type="entry name" value="ACT"/>
    <property type="match status" value="1"/>
</dbReference>
<dbReference type="PROSITE" id="PS51171">
    <property type="entry name" value="PREPHENATE_DEHYDR_3"/>
    <property type="match status" value="1"/>
</dbReference>
<dbReference type="EMBL" id="KB908515">
    <property type="protein sequence ID" value="EOA89338.1"/>
    <property type="molecule type" value="Genomic_DNA"/>
</dbReference>
<evidence type="ECO:0000256" key="3">
    <source>
        <dbReference type="ARBA" id="ARBA00022605"/>
    </source>
</evidence>
<feature type="domain" description="Prephenate dehydratase" evidence="9">
    <location>
        <begin position="8"/>
        <end position="237"/>
    </location>
</feature>
<dbReference type="CDD" id="cd04905">
    <property type="entry name" value="ACT_CM-PDT"/>
    <property type="match status" value="1"/>
</dbReference>
<dbReference type="PIRSF" id="PIRSF001500">
    <property type="entry name" value="Chor_mut_pdt_Ppr"/>
    <property type="match status" value="1"/>
</dbReference>
<dbReference type="FunFam" id="3.40.190.10:FF:000034">
    <property type="entry name" value="Chorismate mutase/prephenate dehydratase"/>
    <property type="match status" value="1"/>
</dbReference>
<dbReference type="UniPathway" id="UPA00121">
    <property type="reaction ID" value="UER00345"/>
</dbReference>